<dbReference type="AlphaFoldDB" id="A0A834JFF9"/>
<dbReference type="Pfam" id="PF00431">
    <property type="entry name" value="CUB"/>
    <property type="match status" value="1"/>
</dbReference>
<evidence type="ECO:0000256" key="1">
    <source>
        <dbReference type="ARBA" id="ARBA00022737"/>
    </source>
</evidence>
<dbReference type="InterPro" id="IPR035914">
    <property type="entry name" value="Sperma_CUB_dom_sf"/>
</dbReference>
<keyword evidence="6" id="KW-1185">Reference proteome</keyword>
<feature type="domain" description="CUB" evidence="4">
    <location>
        <begin position="68"/>
        <end position="189"/>
    </location>
</feature>
<accession>A0A834JFF9</accession>
<evidence type="ECO:0000256" key="3">
    <source>
        <dbReference type="PROSITE-ProRule" id="PRU00059"/>
    </source>
</evidence>
<keyword evidence="1" id="KW-0677">Repeat</keyword>
<dbReference type="InterPro" id="IPR000859">
    <property type="entry name" value="CUB_dom"/>
</dbReference>
<name>A0A834JFF9_VESVU</name>
<dbReference type="Gene3D" id="2.60.120.290">
    <property type="entry name" value="Spermadhesin, CUB domain"/>
    <property type="match status" value="1"/>
</dbReference>
<sequence length="233" mass="25907">MRLLKSTELRQDLPPRRKPQMAFKLISAKFVGKLLIPLAGSTTTTTTRTTTTTTMRTRTTAWRQPSSCDMVFNSDLTKTGVVTSPGYPNPYPSRTNCKYDFQGRGKERVQVIFQDFNLYHTPGDTDDCKRVDSLAAYVQIDGKMDKIDSFCGESLPRPIMSNGPRLFLEFHGVTSSRYSRGFKATYSFKETTFSKTRGKGLTDLRGCWRKQGDVERALGGARIESGGGVAGVG</sequence>
<dbReference type="PANTHER" id="PTHR24251:SF50">
    <property type="entry name" value="ATTRACTIN-LIKE 1A"/>
    <property type="match status" value="1"/>
</dbReference>
<evidence type="ECO:0000256" key="2">
    <source>
        <dbReference type="ARBA" id="ARBA00023157"/>
    </source>
</evidence>
<comment type="caution">
    <text evidence="3">Lacks conserved residue(s) required for the propagation of feature annotation.</text>
</comment>
<evidence type="ECO:0000313" key="5">
    <source>
        <dbReference type="EMBL" id="KAF7386857.1"/>
    </source>
</evidence>
<comment type="caution">
    <text evidence="5">The sequence shown here is derived from an EMBL/GenBank/DDBJ whole genome shotgun (WGS) entry which is preliminary data.</text>
</comment>
<reference evidence="5" key="1">
    <citation type="journal article" date="2020" name="G3 (Bethesda)">
        <title>High-Quality Assemblies for Three Invasive Social Wasps from the &lt;i&gt;Vespula&lt;/i&gt; Genus.</title>
        <authorList>
            <person name="Harrop T.W.R."/>
            <person name="Guhlin J."/>
            <person name="McLaughlin G.M."/>
            <person name="Permina E."/>
            <person name="Stockwell P."/>
            <person name="Gilligan J."/>
            <person name="Le Lec M.F."/>
            <person name="Gruber M.A.M."/>
            <person name="Quinn O."/>
            <person name="Lovegrove M."/>
            <person name="Duncan E.J."/>
            <person name="Remnant E.J."/>
            <person name="Van Eeckhoven J."/>
            <person name="Graham B."/>
            <person name="Knapp R.A."/>
            <person name="Langford K.W."/>
            <person name="Kronenberg Z."/>
            <person name="Press M.O."/>
            <person name="Eacker S.M."/>
            <person name="Wilson-Rankin E.E."/>
            <person name="Purcell J."/>
            <person name="Lester P.J."/>
            <person name="Dearden P.K."/>
        </authorList>
    </citation>
    <scope>NUCLEOTIDE SEQUENCE</scope>
    <source>
        <strain evidence="5">Marl-1</strain>
    </source>
</reference>
<dbReference type="SUPFAM" id="SSF49854">
    <property type="entry name" value="Spermadhesin, CUB domain"/>
    <property type="match status" value="1"/>
</dbReference>
<dbReference type="EMBL" id="JACSEA010000013">
    <property type="protein sequence ID" value="KAF7386857.1"/>
    <property type="molecule type" value="Genomic_DNA"/>
</dbReference>
<proteinExistence type="predicted"/>
<dbReference type="PROSITE" id="PS01180">
    <property type="entry name" value="CUB"/>
    <property type="match status" value="1"/>
</dbReference>
<evidence type="ECO:0000313" key="6">
    <source>
        <dbReference type="Proteomes" id="UP000614350"/>
    </source>
</evidence>
<dbReference type="Proteomes" id="UP000614350">
    <property type="component" value="Unassembled WGS sequence"/>
</dbReference>
<dbReference type="SMART" id="SM00042">
    <property type="entry name" value="CUB"/>
    <property type="match status" value="1"/>
</dbReference>
<gene>
    <name evidence="5" type="ORF">HZH66_011309</name>
</gene>
<dbReference type="PANTHER" id="PTHR24251">
    <property type="entry name" value="OVOCHYMASE-RELATED"/>
    <property type="match status" value="1"/>
</dbReference>
<evidence type="ECO:0000259" key="4">
    <source>
        <dbReference type="PROSITE" id="PS01180"/>
    </source>
</evidence>
<organism evidence="5 6">
    <name type="scientific">Vespula vulgaris</name>
    <name type="common">Yellow jacket</name>
    <name type="synonym">Wasp</name>
    <dbReference type="NCBI Taxonomy" id="7454"/>
    <lineage>
        <taxon>Eukaryota</taxon>
        <taxon>Metazoa</taxon>
        <taxon>Ecdysozoa</taxon>
        <taxon>Arthropoda</taxon>
        <taxon>Hexapoda</taxon>
        <taxon>Insecta</taxon>
        <taxon>Pterygota</taxon>
        <taxon>Neoptera</taxon>
        <taxon>Endopterygota</taxon>
        <taxon>Hymenoptera</taxon>
        <taxon>Apocrita</taxon>
        <taxon>Aculeata</taxon>
        <taxon>Vespoidea</taxon>
        <taxon>Vespidae</taxon>
        <taxon>Vespinae</taxon>
        <taxon>Vespula</taxon>
    </lineage>
</organism>
<keyword evidence="2" id="KW-1015">Disulfide bond</keyword>
<dbReference type="CDD" id="cd00041">
    <property type="entry name" value="CUB"/>
    <property type="match status" value="1"/>
</dbReference>
<protein>
    <recommendedName>
        <fullName evidence="4">CUB domain-containing protein</fullName>
    </recommendedName>
</protein>